<gene>
    <name evidence="2" type="ORF">DPX16_1208</name>
</gene>
<protein>
    <submittedName>
        <fullName evidence="2">Uncharacterized protein</fullName>
    </submittedName>
</protein>
<feature type="region of interest" description="Disordered" evidence="1">
    <location>
        <begin position="1"/>
        <end position="41"/>
    </location>
</feature>
<proteinExistence type="predicted"/>
<dbReference type="Proteomes" id="UP000281406">
    <property type="component" value="Unassembled WGS sequence"/>
</dbReference>
<feature type="compositionally biased region" description="Basic and acidic residues" evidence="1">
    <location>
        <begin position="17"/>
        <end position="41"/>
    </location>
</feature>
<evidence type="ECO:0000313" key="3">
    <source>
        <dbReference type="Proteomes" id="UP000281406"/>
    </source>
</evidence>
<evidence type="ECO:0000313" key="2">
    <source>
        <dbReference type="EMBL" id="ROJ73024.1"/>
    </source>
</evidence>
<dbReference type="AlphaFoldDB" id="A0A3N0XVC1"/>
<dbReference type="EMBL" id="RJVU01059542">
    <property type="protein sequence ID" value="ROJ73024.1"/>
    <property type="molecule type" value="Genomic_DNA"/>
</dbReference>
<comment type="caution">
    <text evidence="2">The sequence shown here is derived from an EMBL/GenBank/DDBJ whole genome shotgun (WGS) entry which is preliminary data.</text>
</comment>
<reference evidence="2 3" key="1">
    <citation type="submission" date="2018-10" db="EMBL/GenBank/DDBJ databases">
        <title>Genome assembly for a Yunnan-Guizhou Plateau 3E fish, Anabarilius grahami (Regan), and its evolutionary and genetic applications.</title>
        <authorList>
            <person name="Jiang W."/>
        </authorList>
    </citation>
    <scope>NUCLEOTIDE SEQUENCE [LARGE SCALE GENOMIC DNA]</scope>
    <source>
        <strain evidence="2">AG-KIZ</strain>
        <tissue evidence="2">Muscle</tissue>
    </source>
</reference>
<name>A0A3N0XVC1_ANAGA</name>
<organism evidence="2 3">
    <name type="scientific">Anabarilius grahami</name>
    <name type="common">Kanglang fish</name>
    <name type="synonym">Barilius grahami</name>
    <dbReference type="NCBI Taxonomy" id="495550"/>
    <lineage>
        <taxon>Eukaryota</taxon>
        <taxon>Metazoa</taxon>
        <taxon>Chordata</taxon>
        <taxon>Craniata</taxon>
        <taxon>Vertebrata</taxon>
        <taxon>Euteleostomi</taxon>
        <taxon>Actinopterygii</taxon>
        <taxon>Neopterygii</taxon>
        <taxon>Teleostei</taxon>
        <taxon>Ostariophysi</taxon>
        <taxon>Cypriniformes</taxon>
        <taxon>Xenocyprididae</taxon>
        <taxon>Xenocypridinae</taxon>
        <taxon>Xenocypridinae incertae sedis</taxon>
        <taxon>Anabarilius</taxon>
    </lineage>
</organism>
<accession>A0A3N0XVC1</accession>
<sequence>MMEQNGGGHYSNQMYEDALRIRREEERRQSEKEQNEKLRKNSEKIEEKLDAVKISQDEIELEKLFRKYEHSLRMAAFAIGGNVHTGKIIGAFIGGSLGAVAGIYRGPSRAAVGALF</sequence>
<keyword evidence="3" id="KW-1185">Reference proteome</keyword>
<evidence type="ECO:0000256" key="1">
    <source>
        <dbReference type="SAM" id="MobiDB-lite"/>
    </source>
</evidence>